<sequence>MDAITRGCGIRSGTWDNSAACVVQRRLNLALSTTLTSRAGGFSEV</sequence>
<dbReference type="EMBL" id="MTHB01000278">
    <property type="protein sequence ID" value="OXC72276.1"/>
    <property type="molecule type" value="Genomic_DNA"/>
</dbReference>
<reference evidence="2" key="1">
    <citation type="submission" date="2017-01" db="EMBL/GenBank/DDBJ databases">
        <title>Genome Analysis of Deinococcus marmoris KOPRI26562.</title>
        <authorList>
            <person name="Kim J.H."/>
            <person name="Oh H.-M."/>
        </authorList>
    </citation>
    <scope>NUCLEOTIDE SEQUENCE [LARGE SCALE GENOMIC DNA]</scope>
    <source>
        <strain evidence="2">PAMC 26633</strain>
    </source>
</reference>
<comment type="caution">
    <text evidence="1">The sequence shown here is derived from an EMBL/GenBank/DDBJ whole genome shotgun (WGS) entry which is preliminary data.</text>
</comment>
<dbReference type="AlphaFoldDB" id="A0A226WM64"/>
<accession>A0A226WM64</accession>
<name>A0A226WM64_CABSO</name>
<protein>
    <submittedName>
        <fullName evidence="1">Uncharacterized protein</fullName>
    </submittedName>
</protein>
<evidence type="ECO:0000313" key="1">
    <source>
        <dbReference type="EMBL" id="OXC72276.1"/>
    </source>
</evidence>
<organism evidence="1 2">
    <name type="scientific">Caballeronia sordidicola</name>
    <name type="common">Burkholderia sordidicola</name>
    <dbReference type="NCBI Taxonomy" id="196367"/>
    <lineage>
        <taxon>Bacteria</taxon>
        <taxon>Pseudomonadati</taxon>
        <taxon>Pseudomonadota</taxon>
        <taxon>Betaproteobacteria</taxon>
        <taxon>Burkholderiales</taxon>
        <taxon>Burkholderiaceae</taxon>
        <taxon>Caballeronia</taxon>
    </lineage>
</organism>
<evidence type="ECO:0000313" key="2">
    <source>
        <dbReference type="Proteomes" id="UP000214720"/>
    </source>
</evidence>
<proteinExistence type="predicted"/>
<dbReference type="Proteomes" id="UP000214720">
    <property type="component" value="Unassembled WGS sequence"/>
</dbReference>
<gene>
    <name evidence="1" type="ORF">BSU04_42390</name>
</gene>